<keyword evidence="1" id="KW-0472">Membrane</keyword>
<keyword evidence="1" id="KW-0812">Transmembrane</keyword>
<evidence type="ECO:0000313" key="2">
    <source>
        <dbReference type="EMBL" id="PJZ66165.1"/>
    </source>
</evidence>
<proteinExistence type="predicted"/>
<organism evidence="2 3">
    <name type="scientific">Leptospira wolffii</name>
    <dbReference type="NCBI Taxonomy" id="409998"/>
    <lineage>
        <taxon>Bacteria</taxon>
        <taxon>Pseudomonadati</taxon>
        <taxon>Spirochaetota</taxon>
        <taxon>Spirochaetia</taxon>
        <taxon>Leptospirales</taxon>
        <taxon>Leptospiraceae</taxon>
        <taxon>Leptospira</taxon>
    </lineage>
</organism>
<evidence type="ECO:0000256" key="1">
    <source>
        <dbReference type="SAM" id="Phobius"/>
    </source>
</evidence>
<keyword evidence="1" id="KW-1133">Transmembrane helix</keyword>
<dbReference type="EMBL" id="NPDT01000002">
    <property type="protein sequence ID" value="PJZ66165.1"/>
    <property type="molecule type" value="Genomic_DNA"/>
</dbReference>
<dbReference type="AlphaFoldDB" id="A0A2M9ZCJ8"/>
<dbReference type="Proteomes" id="UP000231912">
    <property type="component" value="Unassembled WGS sequence"/>
</dbReference>
<gene>
    <name evidence="2" type="ORF">CH371_07695</name>
</gene>
<feature type="transmembrane region" description="Helical" evidence="1">
    <location>
        <begin position="22"/>
        <end position="41"/>
    </location>
</feature>
<evidence type="ECO:0000313" key="3">
    <source>
        <dbReference type="Proteomes" id="UP000231912"/>
    </source>
</evidence>
<comment type="caution">
    <text evidence="2">The sequence shown here is derived from an EMBL/GenBank/DDBJ whole genome shotgun (WGS) entry which is preliminary data.</text>
</comment>
<protein>
    <submittedName>
        <fullName evidence="2">Uncharacterized protein</fullName>
    </submittedName>
</protein>
<name>A0A2M9ZCJ8_9LEPT</name>
<accession>A0A2M9ZCJ8</accession>
<sequence length="232" mass="26307">MPLFLKGDSDDLFAKVYGMTEVFSKIILWILAFLILTLSSCRSLGANRMFRPGVEMNENITQPQPLDPPADFTNSHVSLRMGNQVKSQTVSFEEDFFRGKETTNRFKALVKELNDSGSFKTVIWEESIPYGGMQSNVIYGDLELAEIRATNHAIKLPFVLLAIVGYFLFPTTVEINSTAILTLRYPDAKKPPLEIRSIVSGTSYEHFGEEQYRKLFNDIKLKHVENLTASLR</sequence>
<reference evidence="2 3" key="1">
    <citation type="submission" date="2017-07" db="EMBL/GenBank/DDBJ databases">
        <title>Leptospira spp. isolated from tropical soils.</title>
        <authorList>
            <person name="Thibeaux R."/>
            <person name="Iraola G."/>
            <person name="Ferres I."/>
            <person name="Bierque E."/>
            <person name="Girault D."/>
            <person name="Soupe-Gilbert M.-E."/>
            <person name="Picardeau M."/>
            <person name="Goarant C."/>
        </authorList>
    </citation>
    <scope>NUCLEOTIDE SEQUENCE [LARGE SCALE GENOMIC DNA]</scope>
    <source>
        <strain evidence="2 3">FH2-C-A2</strain>
    </source>
</reference>